<proteinExistence type="inferred from homology"/>
<dbReference type="PANTHER" id="PTHR42879:SF2">
    <property type="entry name" value="3-OXOACYL-[ACYL-CARRIER-PROTEIN] REDUCTASE FABG"/>
    <property type="match status" value="1"/>
</dbReference>
<gene>
    <name evidence="3" type="ORF">NG900_00820</name>
</gene>
<dbReference type="InterPro" id="IPR002347">
    <property type="entry name" value="SDR_fam"/>
</dbReference>
<dbReference type="PROSITE" id="PS00061">
    <property type="entry name" value="ADH_SHORT"/>
    <property type="match status" value="1"/>
</dbReference>
<reference evidence="3" key="2">
    <citation type="journal article" date="2023" name="Front. Microbiol.">
        <title>Ralstonia chuxiongensis sp. nov., Ralstonia mojiangensis sp. nov., and Ralstonia soli sp. nov., isolated from tobacco fields, are three novel species in the family Burkholderiaceae.</title>
        <authorList>
            <person name="Lu C.H."/>
            <person name="Zhang Y.Y."/>
            <person name="Jiang N."/>
            <person name="Chen W."/>
            <person name="Shao X."/>
            <person name="Zhao Z.M."/>
            <person name="Lu W.L."/>
            <person name="Hu X."/>
            <person name="Xi Y.X."/>
            <person name="Zou S.Y."/>
            <person name="Wei Q.J."/>
            <person name="Lin Z.L."/>
            <person name="Gong L."/>
            <person name="Gai X.T."/>
            <person name="Zhang L.Q."/>
            <person name="Li J.Y."/>
            <person name="Jin Y."/>
            <person name="Xia Z.Y."/>
        </authorList>
    </citation>
    <scope>NUCLEOTIDE SEQUENCE</scope>
    <source>
        <strain evidence="3">21MJYT02-11</strain>
    </source>
</reference>
<dbReference type="Gene3D" id="3.40.50.720">
    <property type="entry name" value="NAD(P)-binding Rossmann-like Domain"/>
    <property type="match status" value="1"/>
</dbReference>
<dbReference type="RefSeq" id="WP_252675746.1">
    <property type="nucleotide sequence ID" value="NZ_JAMXHT010000001.1"/>
</dbReference>
<protein>
    <submittedName>
        <fullName evidence="3">SDR family oxidoreductase</fullName>
    </submittedName>
</protein>
<dbReference type="Pfam" id="PF13561">
    <property type="entry name" value="adh_short_C2"/>
    <property type="match status" value="1"/>
</dbReference>
<reference evidence="3" key="1">
    <citation type="submission" date="2022-06" db="EMBL/GenBank/DDBJ databases">
        <authorList>
            <person name="Lu C.-H."/>
        </authorList>
    </citation>
    <scope>NUCLEOTIDE SEQUENCE</scope>
    <source>
        <strain evidence="3">21MJYT02-11</strain>
    </source>
</reference>
<dbReference type="Proteomes" id="UP001162811">
    <property type="component" value="Unassembled WGS sequence"/>
</dbReference>
<dbReference type="PRINTS" id="PR00081">
    <property type="entry name" value="GDHRDH"/>
</dbReference>
<dbReference type="InterPro" id="IPR036291">
    <property type="entry name" value="NAD(P)-bd_dom_sf"/>
</dbReference>
<comment type="caution">
    <text evidence="3">The sequence shown here is derived from an EMBL/GenBank/DDBJ whole genome shotgun (WGS) entry which is preliminary data.</text>
</comment>
<evidence type="ECO:0000313" key="3">
    <source>
        <dbReference type="EMBL" id="MCO5396730.1"/>
    </source>
</evidence>
<dbReference type="EMBL" id="JAMXHT010000001">
    <property type="protein sequence ID" value="MCO5396730.1"/>
    <property type="molecule type" value="Genomic_DNA"/>
</dbReference>
<dbReference type="SUPFAM" id="SSF51735">
    <property type="entry name" value="NAD(P)-binding Rossmann-fold domains"/>
    <property type="match status" value="1"/>
</dbReference>
<accession>A0ABT1AEC2</accession>
<sequence>MEVNVPTDARVAVVTGAAGGIGSAVATRLARAGVHVVVTDLSVDAAQAVAAGIAEQGNAATGMALDVGNFDAITDFFARLDDTLGRCDVLVNNAGIASLTPFEELPLDAWRRTFEINVTGPLALTQHAVQRMKQRGWGRIINIASTSGIRAGAGRAGYGTSKAALIGLTRQMAVELAVYGITANAVAPGPIETALARNHSASAREAYLRQVPMKRYGLPEEVAAAIAFFATDDAAYVTGQTLAVDGGFVIAGMLEA</sequence>
<evidence type="ECO:0000259" key="2">
    <source>
        <dbReference type="SMART" id="SM00822"/>
    </source>
</evidence>
<dbReference type="PANTHER" id="PTHR42879">
    <property type="entry name" value="3-OXOACYL-(ACYL-CARRIER-PROTEIN) REDUCTASE"/>
    <property type="match status" value="1"/>
</dbReference>
<dbReference type="NCBIfam" id="NF005559">
    <property type="entry name" value="PRK07231.1"/>
    <property type="match status" value="1"/>
</dbReference>
<dbReference type="InterPro" id="IPR050259">
    <property type="entry name" value="SDR"/>
</dbReference>
<evidence type="ECO:0000313" key="4">
    <source>
        <dbReference type="Proteomes" id="UP001162811"/>
    </source>
</evidence>
<dbReference type="NCBIfam" id="NF009466">
    <property type="entry name" value="PRK12826.1-2"/>
    <property type="match status" value="1"/>
</dbReference>
<dbReference type="PRINTS" id="PR00080">
    <property type="entry name" value="SDRFAMILY"/>
</dbReference>
<name>A0ABT1AEC2_9RALS</name>
<dbReference type="SMART" id="SM00822">
    <property type="entry name" value="PKS_KR"/>
    <property type="match status" value="1"/>
</dbReference>
<dbReference type="InterPro" id="IPR020904">
    <property type="entry name" value="Sc_DH/Rdtase_CS"/>
</dbReference>
<evidence type="ECO:0000256" key="1">
    <source>
        <dbReference type="ARBA" id="ARBA00006484"/>
    </source>
</evidence>
<dbReference type="InterPro" id="IPR057326">
    <property type="entry name" value="KR_dom"/>
</dbReference>
<feature type="domain" description="Ketoreductase" evidence="2">
    <location>
        <begin position="10"/>
        <end position="189"/>
    </location>
</feature>
<organism evidence="3 4">
    <name type="scientific">Ralstonia soli</name>
    <dbReference type="NCBI Taxonomy" id="2953896"/>
    <lineage>
        <taxon>Bacteria</taxon>
        <taxon>Pseudomonadati</taxon>
        <taxon>Pseudomonadota</taxon>
        <taxon>Betaproteobacteria</taxon>
        <taxon>Burkholderiales</taxon>
        <taxon>Burkholderiaceae</taxon>
        <taxon>Ralstonia</taxon>
    </lineage>
</organism>
<comment type="similarity">
    <text evidence="1">Belongs to the short-chain dehydrogenases/reductases (SDR) family.</text>
</comment>
<keyword evidence="4" id="KW-1185">Reference proteome</keyword>